<evidence type="ECO:0000313" key="2">
    <source>
        <dbReference type="Proteomes" id="UP001242010"/>
    </source>
</evidence>
<name>A0ABN6UZF6_9BACT</name>
<evidence type="ECO:0008006" key="3">
    <source>
        <dbReference type="Google" id="ProtNLM"/>
    </source>
</evidence>
<gene>
    <name evidence="1" type="ORF">GETHOR_25680</name>
</gene>
<dbReference type="PANTHER" id="PTHR47515:SF1">
    <property type="entry name" value="BLR2054 PROTEIN"/>
    <property type="match status" value="1"/>
</dbReference>
<dbReference type="InterPro" id="IPR012337">
    <property type="entry name" value="RNaseH-like_sf"/>
</dbReference>
<keyword evidence="2" id="KW-1185">Reference proteome</keyword>
<dbReference type="EMBL" id="AP027079">
    <property type="protein sequence ID" value="BDU70467.1"/>
    <property type="molecule type" value="Genomic_DNA"/>
</dbReference>
<dbReference type="Proteomes" id="UP001242010">
    <property type="component" value="Chromosome"/>
</dbReference>
<dbReference type="SUPFAM" id="SSF53098">
    <property type="entry name" value="Ribonuclease H-like"/>
    <property type="match status" value="1"/>
</dbReference>
<protein>
    <recommendedName>
        <fullName evidence="3">Transposase</fullName>
    </recommendedName>
</protein>
<evidence type="ECO:0000313" key="1">
    <source>
        <dbReference type="EMBL" id="BDU70467.1"/>
    </source>
</evidence>
<organism evidence="1 2">
    <name type="scientific">Geothrix oryzae</name>
    <dbReference type="NCBI Taxonomy" id="2927975"/>
    <lineage>
        <taxon>Bacteria</taxon>
        <taxon>Pseudomonadati</taxon>
        <taxon>Acidobacteriota</taxon>
        <taxon>Holophagae</taxon>
        <taxon>Holophagales</taxon>
        <taxon>Holophagaceae</taxon>
        <taxon>Geothrix</taxon>
    </lineage>
</organism>
<reference evidence="2" key="1">
    <citation type="journal article" date="2023" name="Int. J. Syst. Evol. Microbiol.">
        <title>Mesoterricola silvestris gen. nov., sp. nov., Mesoterricola sediminis sp. nov., Geothrix oryzae sp. nov., Geothrix edaphica sp. nov., Geothrix rubra sp. nov., and Geothrix limicola sp. nov., six novel members of Acidobacteriota isolated from soils.</title>
        <authorList>
            <person name="Itoh H."/>
            <person name="Sugisawa Y."/>
            <person name="Mise K."/>
            <person name="Xu Z."/>
            <person name="Kuniyasu M."/>
            <person name="Ushijima N."/>
            <person name="Kawano K."/>
            <person name="Kobayashi E."/>
            <person name="Shiratori Y."/>
            <person name="Masuda Y."/>
            <person name="Senoo K."/>
        </authorList>
    </citation>
    <scope>NUCLEOTIDE SEQUENCE [LARGE SCALE GENOMIC DNA]</scope>
    <source>
        <strain evidence="2">Red222</strain>
    </source>
</reference>
<sequence length="60" mass="6973">MKPNQKWAMDFVSEPLAEGRAIRTLNVVDIFARKRLAIEVDFSLPSLRMARALEDLMWKP</sequence>
<accession>A0ABN6UZF6</accession>
<proteinExistence type="predicted"/>
<dbReference type="PANTHER" id="PTHR47515">
    <property type="entry name" value="LOW CALCIUM RESPONSE LOCUS PROTEIN T"/>
    <property type="match status" value="1"/>
</dbReference>